<feature type="transmembrane region" description="Helical" evidence="1">
    <location>
        <begin position="20"/>
        <end position="44"/>
    </location>
</feature>
<sequence length="522" mass="58722">MSTLKVEFEKDLPNATRTNLLAFGIALLFLYLRTFRVPIVPFAVNGDEILFFSRALRILHGQVIYRDFFELVTPGTELLYALGFRLFGVRGWVMEAWHIVLGTSLCLVITSIARRILRGAAVFLPMLLFLAFDLSSAMDVTHHWWGTLAALSAVAVLMPGQESWRIVVAGGLCGIATLFTQVQGALALLAFIAFLVFLRGNGTVRFWKQIGLLLLPFICLCTSVLGYYAYEAGTRRLVYDLLIFPLTGLSGTVNSPRTYLHQLPRLHGAGDLVRWIPFLVIYSLVPYVYFLSLRDLSKIKDGPTQDQRKQLVLLNLVGLDLCLAVSSGPTFFRLCTVAPPALLLCVVMIYQPGEVRKLARYTLWCVSVASMIWLPIHRQMQWHRPLLLPTGKITFTDKGQWQEMGWLLQRTSPGDIVFNQSAMTLYLGLENPTHAEFVNNDDFTSVQDVKLILDALQKHPAKYVVLGPDIPTTPHDHAGPFRDYIHAHYCLEQTFFLGPAQSPEGLWRLSKETPHIQGGNLY</sequence>
<name>E8V1Y9_TERSS</name>
<dbReference type="AlphaFoldDB" id="E8V1Y9"/>
<evidence type="ECO:0000313" key="3">
    <source>
        <dbReference type="Proteomes" id="UP000006844"/>
    </source>
</evidence>
<organism evidence="2 3">
    <name type="scientific">Terriglobus saanensis (strain ATCC BAA-1853 / DSM 23119 / SP1PR4)</name>
    <dbReference type="NCBI Taxonomy" id="401053"/>
    <lineage>
        <taxon>Bacteria</taxon>
        <taxon>Pseudomonadati</taxon>
        <taxon>Acidobacteriota</taxon>
        <taxon>Terriglobia</taxon>
        <taxon>Terriglobales</taxon>
        <taxon>Acidobacteriaceae</taxon>
        <taxon>Terriglobus</taxon>
    </lineage>
</organism>
<dbReference type="RefSeq" id="WP_013569210.1">
    <property type="nucleotide sequence ID" value="NC_014963.1"/>
</dbReference>
<feature type="transmembrane region" description="Helical" evidence="1">
    <location>
        <begin position="273"/>
        <end position="291"/>
    </location>
</feature>
<dbReference type="HOGENOM" id="CLU_521686_0_0_0"/>
<feature type="transmembrane region" description="Helical" evidence="1">
    <location>
        <begin position="96"/>
        <end position="113"/>
    </location>
</feature>
<keyword evidence="1" id="KW-0812">Transmembrane</keyword>
<evidence type="ECO:0008006" key="4">
    <source>
        <dbReference type="Google" id="ProtNLM"/>
    </source>
</evidence>
<keyword evidence="3" id="KW-1185">Reference proteome</keyword>
<reference evidence="2 3" key="1">
    <citation type="journal article" date="2012" name="Stand. Genomic Sci.">
        <title>Complete genome sequence of Terriglobus saanensis type strain SP1PR4(T), an Acidobacteria from tundra soil.</title>
        <authorList>
            <person name="Rawat S.R."/>
            <person name="Mannisto M.K."/>
            <person name="Starovoytov V."/>
            <person name="Goodwin L."/>
            <person name="Nolan M."/>
            <person name="Hauser L."/>
            <person name="Land M."/>
            <person name="Davenport K.W."/>
            <person name="Woyke T."/>
            <person name="Haggblom M.M."/>
        </authorList>
    </citation>
    <scope>NUCLEOTIDE SEQUENCE</scope>
    <source>
        <strain evidence="3">ATCC BAA-1853 / DSM 23119 / SP1PR4</strain>
    </source>
</reference>
<feature type="transmembrane region" description="Helical" evidence="1">
    <location>
        <begin position="172"/>
        <end position="198"/>
    </location>
</feature>
<keyword evidence="1" id="KW-1133">Transmembrane helix</keyword>
<dbReference type="KEGG" id="tsa:AciPR4_2703"/>
<gene>
    <name evidence="2" type="ordered locus">AciPR4_2703</name>
</gene>
<feature type="transmembrane region" description="Helical" evidence="1">
    <location>
        <begin position="210"/>
        <end position="230"/>
    </location>
</feature>
<protein>
    <recommendedName>
        <fullName evidence="4">Glycosyltransferase RgtA/B/C/D-like domain-containing protein</fullName>
    </recommendedName>
</protein>
<dbReference type="STRING" id="401053.AciPR4_2703"/>
<dbReference type="eggNOG" id="ENOG5033WVZ">
    <property type="taxonomic scope" value="Bacteria"/>
</dbReference>
<dbReference type="EMBL" id="CP002467">
    <property type="protein sequence ID" value="ADV83477.1"/>
    <property type="molecule type" value="Genomic_DNA"/>
</dbReference>
<evidence type="ECO:0000313" key="2">
    <source>
        <dbReference type="EMBL" id="ADV83477.1"/>
    </source>
</evidence>
<accession>E8V1Y9</accession>
<proteinExistence type="predicted"/>
<keyword evidence="1" id="KW-0472">Membrane</keyword>
<evidence type="ECO:0000256" key="1">
    <source>
        <dbReference type="SAM" id="Phobius"/>
    </source>
</evidence>
<feature type="transmembrane region" description="Helical" evidence="1">
    <location>
        <begin position="120"/>
        <end position="138"/>
    </location>
</feature>
<feature type="transmembrane region" description="Helical" evidence="1">
    <location>
        <begin position="312"/>
        <end position="332"/>
    </location>
</feature>
<dbReference type="Proteomes" id="UP000006844">
    <property type="component" value="Chromosome"/>
</dbReference>